<dbReference type="STRING" id="708187.A0A1Q8RSA0"/>
<dbReference type="EMBL" id="MPGH01000101">
    <property type="protein sequence ID" value="OLN87200.1"/>
    <property type="molecule type" value="Genomic_DNA"/>
</dbReference>
<dbReference type="PANTHER" id="PTHR47966">
    <property type="entry name" value="BETA-SITE APP-CLEAVING ENZYME, ISOFORM A-RELATED"/>
    <property type="match status" value="1"/>
</dbReference>
<organism evidence="4 5">
    <name type="scientific">Colletotrichum chlorophyti</name>
    <dbReference type="NCBI Taxonomy" id="708187"/>
    <lineage>
        <taxon>Eukaryota</taxon>
        <taxon>Fungi</taxon>
        <taxon>Dikarya</taxon>
        <taxon>Ascomycota</taxon>
        <taxon>Pezizomycotina</taxon>
        <taxon>Sordariomycetes</taxon>
        <taxon>Hypocreomycetidae</taxon>
        <taxon>Glomerellales</taxon>
        <taxon>Glomerellaceae</taxon>
        <taxon>Colletotrichum</taxon>
    </lineage>
</organism>
<keyword evidence="2" id="KW-0732">Signal</keyword>
<feature type="signal peptide" evidence="2">
    <location>
        <begin position="1"/>
        <end position="16"/>
    </location>
</feature>
<comment type="similarity">
    <text evidence="1">Belongs to the peptidase A1 family.</text>
</comment>
<dbReference type="GO" id="GO:0006508">
    <property type="term" value="P:proteolysis"/>
    <property type="evidence" value="ECO:0007669"/>
    <property type="project" value="UniProtKB-KW"/>
</dbReference>
<dbReference type="PANTHER" id="PTHR47966:SF2">
    <property type="entry name" value="ASPERGILLOPEPSIN-1-RELATED"/>
    <property type="match status" value="1"/>
</dbReference>
<comment type="caution">
    <text evidence="4">The sequence shown here is derived from an EMBL/GenBank/DDBJ whole genome shotgun (WGS) entry which is preliminary data.</text>
</comment>
<keyword evidence="5" id="KW-1185">Reference proteome</keyword>
<evidence type="ECO:0000256" key="1">
    <source>
        <dbReference type="ARBA" id="ARBA00007447"/>
    </source>
</evidence>
<gene>
    <name evidence="4" type="ORF">CCHL11_03627</name>
</gene>
<dbReference type="PROSITE" id="PS51767">
    <property type="entry name" value="PEPTIDASE_A1"/>
    <property type="match status" value="1"/>
</dbReference>
<evidence type="ECO:0000259" key="3">
    <source>
        <dbReference type="PROSITE" id="PS51767"/>
    </source>
</evidence>
<dbReference type="Proteomes" id="UP000186583">
    <property type="component" value="Unassembled WGS sequence"/>
</dbReference>
<accession>A0A1Q8RSA0</accession>
<dbReference type="InterPro" id="IPR033121">
    <property type="entry name" value="PEPTIDASE_A1"/>
</dbReference>
<keyword evidence="4" id="KW-0378">Hydrolase</keyword>
<keyword evidence="4" id="KW-0645">Protease</keyword>
<reference evidence="4 5" key="1">
    <citation type="submission" date="2016-11" db="EMBL/GenBank/DDBJ databases">
        <title>Draft Genome Assembly of Colletotrichum chlorophyti a pathogen of herbaceous plants.</title>
        <authorList>
            <person name="Gan P."/>
            <person name="Narusaka M."/>
            <person name="Tsushima A."/>
            <person name="Narusaka Y."/>
            <person name="Takano Y."/>
            <person name="Shirasu K."/>
        </authorList>
    </citation>
    <scope>NUCLEOTIDE SEQUENCE [LARGE SCALE GENOMIC DNA]</scope>
    <source>
        <strain evidence="4 5">NTL11</strain>
    </source>
</reference>
<sequence length="423" mass="46369">MASFLFPLLYSAAVHALPAVPPQLDHSFQPRSFALPVRINPDHLPDGPVALAAAYSKWGIPVPNSLDEHILSRREGTAEDSYWLTDIFIGNPLQKIPVIIDTASPDFWLMSTDTDFAGAAVNGVPVLYDPSKSGTSIEVQDSSWQTKYHDGSSASGKVYLDTLRLGLDFDNNKFWVYNATIQSAAAVSKRFAVDPNSSGILGLAKKSQSHVNPLQPSMVERIKNESHFPFIGIDLRSDSSKGFFDFAYGLRTPEVREPPMPEDEHWSFKIVRSRTNSMPDNSWYSSPNLVATVDTATSLLLLPDDLVSRYYADIPQSAHDPVLKAYVFPCALASGIPDYTFHTKGGYTGTVTKEYINFGPIPGRDDVCYGGIQSSQSETRAILGGVALKSLYVQLNFDDDGDFVSFANKGSMDVCRVTTACET</sequence>
<feature type="domain" description="Peptidase A1" evidence="3">
    <location>
        <begin position="83"/>
        <end position="407"/>
    </location>
</feature>
<evidence type="ECO:0000313" key="5">
    <source>
        <dbReference type="Proteomes" id="UP000186583"/>
    </source>
</evidence>
<evidence type="ECO:0000313" key="4">
    <source>
        <dbReference type="EMBL" id="OLN87200.1"/>
    </source>
</evidence>
<proteinExistence type="inferred from homology"/>
<protein>
    <submittedName>
        <fullName evidence="4">Aspartic protease pep1-like protein 1</fullName>
    </submittedName>
</protein>
<dbReference type="Pfam" id="PF00026">
    <property type="entry name" value="Asp"/>
    <property type="match status" value="1"/>
</dbReference>
<dbReference type="InterPro" id="IPR001461">
    <property type="entry name" value="Aspartic_peptidase_A1"/>
</dbReference>
<dbReference type="PRINTS" id="PR00792">
    <property type="entry name" value="PEPSIN"/>
</dbReference>
<dbReference type="Gene3D" id="2.40.70.10">
    <property type="entry name" value="Acid Proteases"/>
    <property type="match status" value="2"/>
</dbReference>
<feature type="chain" id="PRO_5012570607" evidence="2">
    <location>
        <begin position="17"/>
        <end position="423"/>
    </location>
</feature>
<name>A0A1Q8RSA0_9PEZI</name>
<evidence type="ECO:0000256" key="2">
    <source>
        <dbReference type="SAM" id="SignalP"/>
    </source>
</evidence>
<dbReference type="GO" id="GO:0004190">
    <property type="term" value="F:aspartic-type endopeptidase activity"/>
    <property type="evidence" value="ECO:0007669"/>
    <property type="project" value="InterPro"/>
</dbReference>
<dbReference type="SUPFAM" id="SSF50630">
    <property type="entry name" value="Acid proteases"/>
    <property type="match status" value="1"/>
</dbReference>
<dbReference type="InterPro" id="IPR021109">
    <property type="entry name" value="Peptidase_aspartic_dom_sf"/>
</dbReference>
<dbReference type="AlphaFoldDB" id="A0A1Q8RSA0"/>
<dbReference type="OrthoDB" id="2747330at2759"/>